<dbReference type="OrthoDB" id="5858596at2759"/>
<evidence type="ECO:0000313" key="1">
    <source>
        <dbReference type="EMBL" id="VDD92744.1"/>
    </source>
</evidence>
<evidence type="ECO:0000313" key="3">
    <source>
        <dbReference type="WBParaSite" id="EVEC_0000801101-mRNA-1"/>
    </source>
</evidence>
<dbReference type="AlphaFoldDB" id="A0A0N4VBU1"/>
<gene>
    <name evidence="1" type="ORF">EVEC_LOCUS7495</name>
</gene>
<organism evidence="3">
    <name type="scientific">Enterobius vermicularis</name>
    <name type="common">Human pinworm</name>
    <dbReference type="NCBI Taxonomy" id="51028"/>
    <lineage>
        <taxon>Eukaryota</taxon>
        <taxon>Metazoa</taxon>
        <taxon>Ecdysozoa</taxon>
        <taxon>Nematoda</taxon>
        <taxon>Chromadorea</taxon>
        <taxon>Rhabditida</taxon>
        <taxon>Spirurina</taxon>
        <taxon>Oxyuridomorpha</taxon>
        <taxon>Oxyuroidea</taxon>
        <taxon>Oxyuridae</taxon>
        <taxon>Enterobius</taxon>
    </lineage>
</organism>
<protein>
    <submittedName>
        <fullName evidence="3">Polyprotein</fullName>
    </submittedName>
</protein>
<reference evidence="1 2" key="2">
    <citation type="submission" date="2018-10" db="EMBL/GenBank/DDBJ databases">
        <authorList>
            <consortium name="Pathogen Informatics"/>
        </authorList>
    </citation>
    <scope>NUCLEOTIDE SEQUENCE [LARGE SCALE GENOMIC DNA]</scope>
</reference>
<sequence>MPKKEIAITNVEPTFFDGPKSLDQLVCLPRLNVTSRDVQFMKRMWNDVLMKQNPKIFYKVNVSPLLNLSVPDFIKLIKAMIMAISASPRINEVLACQRYCYRDVTKWTKLNHLCQGQKQFFYRLIFELDLNEAKLAQEASVLGTKHASWAKYGLKPHFLDIWLLGFEVKTPQFPTTDYLAP</sequence>
<accession>A0A0N4VBU1</accession>
<keyword evidence="2" id="KW-1185">Reference proteome</keyword>
<name>A0A0N4VBU1_ENTVE</name>
<dbReference type="Proteomes" id="UP000274131">
    <property type="component" value="Unassembled WGS sequence"/>
</dbReference>
<dbReference type="WBParaSite" id="EVEC_0000801101-mRNA-1">
    <property type="protein sequence ID" value="EVEC_0000801101-mRNA-1"/>
    <property type="gene ID" value="EVEC_0000801101"/>
</dbReference>
<proteinExistence type="predicted"/>
<dbReference type="EMBL" id="UXUI01008948">
    <property type="protein sequence ID" value="VDD92744.1"/>
    <property type="molecule type" value="Genomic_DNA"/>
</dbReference>
<reference evidence="3" key="1">
    <citation type="submission" date="2017-02" db="UniProtKB">
        <authorList>
            <consortium name="WormBaseParasite"/>
        </authorList>
    </citation>
    <scope>IDENTIFICATION</scope>
</reference>
<evidence type="ECO:0000313" key="2">
    <source>
        <dbReference type="Proteomes" id="UP000274131"/>
    </source>
</evidence>